<name>A0A834H3G2_RHOSS</name>
<sequence>MNKFIPQRTSAYISQHDLHIGEMTVRETLAFSARCQGIGARYDMLAKLSRREKEANIKPYPDLDVFLKAASLEGQKASVILGLDVCADTMVGDDMFRGIFGGQKQRVTTKAFNSCHIARKLADKLSVPFDKANSHPAALTTKKYGISEKEL</sequence>
<accession>A0A834H3G2</accession>
<comment type="caution">
    <text evidence="2">The sequence shown here is derived from an EMBL/GenBank/DDBJ whole genome shotgun (WGS) entry which is preliminary data.</text>
</comment>
<keyword evidence="1" id="KW-0813">Transport</keyword>
<dbReference type="PANTHER" id="PTHR19241">
    <property type="entry name" value="ATP-BINDING CASSETTE TRANSPORTER"/>
    <property type="match status" value="1"/>
</dbReference>
<dbReference type="Proteomes" id="UP000626092">
    <property type="component" value="Unassembled WGS sequence"/>
</dbReference>
<evidence type="ECO:0000313" key="2">
    <source>
        <dbReference type="EMBL" id="KAF7144769.1"/>
    </source>
</evidence>
<protein>
    <submittedName>
        <fullName evidence="2">Uncharacterized protein</fullName>
    </submittedName>
</protein>
<evidence type="ECO:0000256" key="1">
    <source>
        <dbReference type="ARBA" id="ARBA00022448"/>
    </source>
</evidence>
<evidence type="ECO:0000313" key="3">
    <source>
        <dbReference type="Proteomes" id="UP000626092"/>
    </source>
</evidence>
<dbReference type="AlphaFoldDB" id="A0A834H3G2"/>
<organism evidence="2 3">
    <name type="scientific">Rhododendron simsii</name>
    <name type="common">Sims's rhododendron</name>
    <dbReference type="NCBI Taxonomy" id="118357"/>
    <lineage>
        <taxon>Eukaryota</taxon>
        <taxon>Viridiplantae</taxon>
        <taxon>Streptophyta</taxon>
        <taxon>Embryophyta</taxon>
        <taxon>Tracheophyta</taxon>
        <taxon>Spermatophyta</taxon>
        <taxon>Magnoliopsida</taxon>
        <taxon>eudicotyledons</taxon>
        <taxon>Gunneridae</taxon>
        <taxon>Pentapetalae</taxon>
        <taxon>asterids</taxon>
        <taxon>Ericales</taxon>
        <taxon>Ericaceae</taxon>
        <taxon>Ericoideae</taxon>
        <taxon>Rhodoreae</taxon>
        <taxon>Rhododendron</taxon>
    </lineage>
</organism>
<gene>
    <name evidence="2" type="ORF">RHSIM_Rhsim04G0112900</name>
</gene>
<reference evidence="2" key="1">
    <citation type="submission" date="2019-11" db="EMBL/GenBank/DDBJ databases">
        <authorList>
            <person name="Liu Y."/>
            <person name="Hou J."/>
            <person name="Li T.-Q."/>
            <person name="Guan C.-H."/>
            <person name="Wu X."/>
            <person name="Wu H.-Z."/>
            <person name="Ling F."/>
            <person name="Zhang R."/>
            <person name="Shi X.-G."/>
            <person name="Ren J.-P."/>
            <person name="Chen E.-F."/>
            <person name="Sun J.-M."/>
        </authorList>
    </citation>
    <scope>NUCLEOTIDE SEQUENCE</scope>
    <source>
        <strain evidence="2">Adult_tree_wgs_1</strain>
        <tissue evidence="2">Leaves</tissue>
    </source>
</reference>
<dbReference type="InterPro" id="IPR027417">
    <property type="entry name" value="P-loop_NTPase"/>
</dbReference>
<dbReference type="EMBL" id="WJXA01000004">
    <property type="protein sequence ID" value="KAF7144769.1"/>
    <property type="molecule type" value="Genomic_DNA"/>
</dbReference>
<dbReference type="Gene3D" id="3.40.50.300">
    <property type="entry name" value="P-loop containing nucleotide triphosphate hydrolases"/>
    <property type="match status" value="1"/>
</dbReference>
<proteinExistence type="predicted"/>
<keyword evidence="3" id="KW-1185">Reference proteome</keyword>
<dbReference type="OrthoDB" id="66620at2759"/>